<dbReference type="AlphaFoldDB" id="A0A1B0A9E1"/>
<accession>A0A1B0A9E1</accession>
<reference evidence="1" key="2">
    <citation type="submission" date="2020-05" db="UniProtKB">
        <authorList>
            <consortium name="EnsemblMetazoa"/>
        </authorList>
    </citation>
    <scope>IDENTIFICATION</scope>
    <source>
        <strain evidence="1">IAEA</strain>
    </source>
</reference>
<dbReference type="EnsemblMetazoa" id="GPAI038396-RA">
    <property type="protein sequence ID" value="GPAI038396-PA"/>
    <property type="gene ID" value="GPAI038396"/>
</dbReference>
<protein>
    <submittedName>
        <fullName evidence="1">Uncharacterized protein</fullName>
    </submittedName>
</protein>
<name>A0A1B0A9E1_GLOPL</name>
<proteinExistence type="predicted"/>
<dbReference type="VEuPathDB" id="VectorBase:GPAI038396"/>
<evidence type="ECO:0000313" key="1">
    <source>
        <dbReference type="EnsemblMetazoa" id="GPAI038396-PA"/>
    </source>
</evidence>
<keyword evidence="2" id="KW-1185">Reference proteome</keyword>
<organism evidence="1 2">
    <name type="scientific">Glossina pallidipes</name>
    <name type="common">Tsetse fly</name>
    <dbReference type="NCBI Taxonomy" id="7398"/>
    <lineage>
        <taxon>Eukaryota</taxon>
        <taxon>Metazoa</taxon>
        <taxon>Ecdysozoa</taxon>
        <taxon>Arthropoda</taxon>
        <taxon>Hexapoda</taxon>
        <taxon>Insecta</taxon>
        <taxon>Pterygota</taxon>
        <taxon>Neoptera</taxon>
        <taxon>Endopterygota</taxon>
        <taxon>Diptera</taxon>
        <taxon>Brachycera</taxon>
        <taxon>Muscomorpha</taxon>
        <taxon>Hippoboscoidea</taxon>
        <taxon>Glossinidae</taxon>
        <taxon>Glossina</taxon>
    </lineage>
</organism>
<evidence type="ECO:0000313" key="2">
    <source>
        <dbReference type="Proteomes" id="UP000092445"/>
    </source>
</evidence>
<reference evidence="2" key="1">
    <citation type="submission" date="2014-03" db="EMBL/GenBank/DDBJ databases">
        <authorList>
            <person name="Aksoy S."/>
            <person name="Warren W."/>
            <person name="Wilson R.K."/>
        </authorList>
    </citation>
    <scope>NUCLEOTIDE SEQUENCE [LARGE SCALE GENOMIC DNA]</scope>
    <source>
        <strain evidence="2">IAEA</strain>
    </source>
</reference>
<sequence>MSKIDQEKLKPPYFRKRGPSVLWKLKQPYFREQVEFGLVAFCGHLHNALKMSATAIPIFRVERAVTPHFRDEINPTSTYFRDLSSPTSLISNLRLPFGIKAVVTRYRTQLEHTFATKATVTRTICLEGAEISLTFGTTKGNSQYTATLAFKDKISWKFSKLARGDKAAITHLTEKVKDKLTHLTD</sequence>
<dbReference type="Proteomes" id="UP000092445">
    <property type="component" value="Unassembled WGS sequence"/>
</dbReference>